<dbReference type="Gene3D" id="3.40.50.1000">
    <property type="entry name" value="HAD superfamily/HAD-like"/>
    <property type="match status" value="1"/>
</dbReference>
<dbReference type="SUPFAM" id="SSF56784">
    <property type="entry name" value="HAD-like"/>
    <property type="match status" value="1"/>
</dbReference>
<dbReference type="AlphaFoldDB" id="A0A3A9B3K0"/>
<dbReference type="RefSeq" id="WP_120466214.1">
    <property type="nucleotide sequence ID" value="NZ_RAYQ01000001.1"/>
</dbReference>
<gene>
    <name evidence="2" type="ORF">D7V94_01915</name>
</gene>
<dbReference type="InterPro" id="IPR023214">
    <property type="entry name" value="HAD_sf"/>
</dbReference>
<dbReference type="EMBL" id="RAYQ01000001">
    <property type="protein sequence ID" value="RKI94323.1"/>
    <property type="molecule type" value="Genomic_DNA"/>
</dbReference>
<evidence type="ECO:0008006" key="4">
    <source>
        <dbReference type="Google" id="ProtNLM"/>
    </source>
</evidence>
<keyword evidence="1" id="KW-0812">Transmembrane</keyword>
<accession>A0A3A9B3K0</accession>
<dbReference type="OrthoDB" id="5431039at2"/>
<evidence type="ECO:0000313" key="2">
    <source>
        <dbReference type="EMBL" id="RKI94323.1"/>
    </source>
</evidence>
<evidence type="ECO:0000256" key="1">
    <source>
        <dbReference type="SAM" id="Phobius"/>
    </source>
</evidence>
<organism evidence="2 3">
    <name type="scientific">Parablautia intestinalis</name>
    <dbReference type="NCBI Taxonomy" id="2320100"/>
    <lineage>
        <taxon>Bacteria</taxon>
        <taxon>Bacillati</taxon>
        <taxon>Bacillota</taxon>
        <taxon>Clostridia</taxon>
        <taxon>Lachnospirales</taxon>
        <taxon>Lachnospiraceae</taxon>
        <taxon>Parablautia</taxon>
    </lineage>
</organism>
<comment type="caution">
    <text evidence="2">The sequence shown here is derived from an EMBL/GenBank/DDBJ whole genome shotgun (WGS) entry which is preliminary data.</text>
</comment>
<keyword evidence="1" id="KW-1133">Transmembrane helix</keyword>
<keyword evidence="1" id="KW-0472">Membrane</keyword>
<feature type="transmembrane region" description="Helical" evidence="1">
    <location>
        <begin position="125"/>
        <end position="146"/>
    </location>
</feature>
<protein>
    <recommendedName>
        <fullName evidence="4">Hydrolase</fullName>
    </recommendedName>
</protein>
<keyword evidence="3" id="KW-1185">Reference proteome</keyword>
<dbReference type="Proteomes" id="UP000280696">
    <property type="component" value="Unassembled WGS sequence"/>
</dbReference>
<reference evidence="2 3" key="1">
    <citation type="submission" date="2018-09" db="EMBL/GenBank/DDBJ databases">
        <title>Murine metabolic-syndrome-specific gut microbial biobank.</title>
        <authorList>
            <person name="Liu C."/>
        </authorList>
    </citation>
    <scope>NUCLEOTIDE SEQUENCE [LARGE SCALE GENOMIC DNA]</scope>
    <source>
        <strain evidence="2 3">0.1xD8-82</strain>
    </source>
</reference>
<evidence type="ECO:0000313" key="3">
    <source>
        <dbReference type="Proteomes" id="UP000280696"/>
    </source>
</evidence>
<proteinExistence type="predicted"/>
<name>A0A3A9B3K0_9FIRM</name>
<sequence length="150" mass="17077">MSGQEYSRVVAVDFDGTLARTCFPEIIEPIPETIKYCKRLKKDGAILILYTCRKGKDLQDAVKWCERQGIIFDYVNENTAQNIAKYGGVDTRKIFAHEYIDDLAINPVRENMWARRVRELYAQRIIPAVGIAAALVIAIETALAIIRHFT</sequence>
<dbReference type="InterPro" id="IPR036412">
    <property type="entry name" value="HAD-like_sf"/>
</dbReference>